<dbReference type="RefSeq" id="WP_130103738.1">
    <property type="nucleotide sequence ID" value="NZ_SDWW01000047.1"/>
</dbReference>
<feature type="transmembrane region" description="Helical" evidence="2">
    <location>
        <begin position="18"/>
        <end position="37"/>
    </location>
</feature>
<sequence>MPTSAPPAPTGPARRYRWALAAALVGYSSFLALVLGWPTPVDAPVGATLRGGLRRLHEFGVPDWVTYGKIEFGANIALFVPVGLLIALALRRGQWWLAVLSGFGLSLLAEVAQGALRPERFASSRDVVANTLGTLVGVGIATVIARRDARGAIGQDAPTSPTERPDAVGQTG</sequence>
<keyword evidence="2" id="KW-0812">Transmembrane</keyword>
<keyword evidence="2" id="KW-1133">Transmembrane helix</keyword>
<feature type="transmembrane region" description="Helical" evidence="2">
    <location>
        <begin position="127"/>
        <end position="145"/>
    </location>
</feature>
<dbReference type="Pfam" id="PF04892">
    <property type="entry name" value="VanZ"/>
    <property type="match status" value="1"/>
</dbReference>
<feature type="domain" description="VanZ-like" evidence="3">
    <location>
        <begin position="69"/>
        <end position="143"/>
    </location>
</feature>
<protein>
    <submittedName>
        <fullName evidence="4">VanZ family protein</fullName>
    </submittedName>
</protein>
<evidence type="ECO:0000313" key="4">
    <source>
        <dbReference type="EMBL" id="RYV49913.1"/>
    </source>
</evidence>
<dbReference type="EMBL" id="SDWW01000047">
    <property type="protein sequence ID" value="RYV49913.1"/>
    <property type="molecule type" value="Genomic_DNA"/>
</dbReference>
<feature type="transmembrane region" description="Helical" evidence="2">
    <location>
        <begin position="95"/>
        <end position="115"/>
    </location>
</feature>
<keyword evidence="2" id="KW-0472">Membrane</keyword>
<proteinExistence type="predicted"/>
<gene>
    <name evidence="4" type="ORF">EUA98_16205</name>
</gene>
<dbReference type="AlphaFoldDB" id="A0A4Q5MYD2"/>
<evidence type="ECO:0000256" key="2">
    <source>
        <dbReference type="SAM" id="Phobius"/>
    </source>
</evidence>
<name>A0A4Q5MYD2_9MICO</name>
<comment type="caution">
    <text evidence="4">The sequence shown here is derived from an EMBL/GenBank/DDBJ whole genome shotgun (WGS) entry which is preliminary data.</text>
</comment>
<dbReference type="PANTHER" id="PTHR28008:SF1">
    <property type="entry name" value="DOMAIN PROTEIN, PUTATIVE (AFU_ORTHOLOGUE AFUA_3G10980)-RELATED"/>
    <property type="match status" value="1"/>
</dbReference>
<keyword evidence="5" id="KW-1185">Reference proteome</keyword>
<dbReference type="OrthoDB" id="4827152at2"/>
<reference evidence="4 5" key="1">
    <citation type="submission" date="2019-01" db="EMBL/GenBank/DDBJ databases">
        <title>Novel species of Cellulomonas.</title>
        <authorList>
            <person name="Liu Q."/>
            <person name="Xin Y.-H."/>
        </authorList>
    </citation>
    <scope>NUCLEOTIDE SEQUENCE [LARGE SCALE GENOMIC DNA]</scope>
    <source>
        <strain evidence="4 5">HLT2-17</strain>
    </source>
</reference>
<feature type="region of interest" description="Disordered" evidence="1">
    <location>
        <begin position="152"/>
        <end position="172"/>
    </location>
</feature>
<evidence type="ECO:0000259" key="3">
    <source>
        <dbReference type="Pfam" id="PF04892"/>
    </source>
</evidence>
<evidence type="ECO:0000256" key="1">
    <source>
        <dbReference type="SAM" id="MobiDB-lite"/>
    </source>
</evidence>
<feature type="transmembrane region" description="Helical" evidence="2">
    <location>
        <begin position="72"/>
        <end position="90"/>
    </location>
</feature>
<dbReference type="InterPro" id="IPR006976">
    <property type="entry name" value="VanZ-like"/>
</dbReference>
<dbReference type="Proteomes" id="UP000293764">
    <property type="component" value="Unassembled WGS sequence"/>
</dbReference>
<accession>A0A4Q5MYD2</accession>
<organism evidence="4 5">
    <name type="scientific">Pengzhenrongella frigida</name>
    <dbReference type="NCBI Taxonomy" id="1259133"/>
    <lineage>
        <taxon>Bacteria</taxon>
        <taxon>Bacillati</taxon>
        <taxon>Actinomycetota</taxon>
        <taxon>Actinomycetes</taxon>
        <taxon>Micrococcales</taxon>
        <taxon>Pengzhenrongella</taxon>
    </lineage>
</organism>
<evidence type="ECO:0000313" key="5">
    <source>
        <dbReference type="Proteomes" id="UP000293764"/>
    </source>
</evidence>
<dbReference type="PANTHER" id="PTHR28008">
    <property type="entry name" value="DOMAIN PROTEIN, PUTATIVE (AFU_ORTHOLOGUE AFUA_3G10980)-RELATED"/>
    <property type="match status" value="1"/>
</dbReference>